<evidence type="ECO:0000256" key="7">
    <source>
        <dbReference type="ARBA" id="ARBA00023040"/>
    </source>
</evidence>
<feature type="transmembrane region" description="Helical" evidence="12">
    <location>
        <begin position="25"/>
        <end position="51"/>
    </location>
</feature>
<keyword evidence="7 11" id="KW-0297">G-protein coupled receptor</keyword>
<keyword evidence="4 11" id="KW-0812">Transmembrane</keyword>
<feature type="transmembrane region" description="Helical" evidence="12">
    <location>
        <begin position="101"/>
        <end position="120"/>
    </location>
</feature>
<dbReference type="GO" id="GO:0004930">
    <property type="term" value="F:G protein-coupled receptor activity"/>
    <property type="evidence" value="ECO:0007669"/>
    <property type="project" value="UniProtKB-KW"/>
</dbReference>
<name>A0AAV6ZSL2_ENGPU</name>
<keyword evidence="6 12" id="KW-1133">Transmembrane helix</keyword>
<dbReference type="PROSITE" id="PS50262">
    <property type="entry name" value="G_PROTEIN_RECEP_F1_2"/>
    <property type="match status" value="1"/>
</dbReference>
<evidence type="ECO:0000256" key="10">
    <source>
        <dbReference type="ARBA" id="ARBA00023224"/>
    </source>
</evidence>
<organism evidence="14 15">
    <name type="scientific">Engystomops pustulosus</name>
    <name type="common">Tungara frog</name>
    <name type="synonym">Physalaemus pustulosus</name>
    <dbReference type="NCBI Taxonomy" id="76066"/>
    <lineage>
        <taxon>Eukaryota</taxon>
        <taxon>Metazoa</taxon>
        <taxon>Chordata</taxon>
        <taxon>Craniata</taxon>
        <taxon>Vertebrata</taxon>
        <taxon>Euteleostomi</taxon>
        <taxon>Amphibia</taxon>
        <taxon>Batrachia</taxon>
        <taxon>Anura</taxon>
        <taxon>Neobatrachia</taxon>
        <taxon>Hyloidea</taxon>
        <taxon>Leptodactylidae</taxon>
        <taxon>Leiuperinae</taxon>
        <taxon>Engystomops</taxon>
    </lineage>
</organism>
<evidence type="ECO:0000256" key="12">
    <source>
        <dbReference type="RuleBase" id="RU363047"/>
    </source>
</evidence>
<dbReference type="PROSITE" id="PS00237">
    <property type="entry name" value="G_PROTEIN_RECEP_F1_1"/>
    <property type="match status" value="1"/>
</dbReference>
<comment type="similarity">
    <text evidence="11">Belongs to the G-protein coupled receptor 1 family.</text>
</comment>
<keyword evidence="5 12" id="KW-0552">Olfaction</keyword>
<dbReference type="GO" id="GO:0005886">
    <property type="term" value="C:plasma membrane"/>
    <property type="evidence" value="ECO:0007669"/>
    <property type="project" value="UniProtKB-SubCell"/>
</dbReference>
<keyword evidence="2 12" id="KW-1003">Cell membrane</keyword>
<feature type="transmembrane region" description="Helical" evidence="12">
    <location>
        <begin position="271"/>
        <end position="290"/>
    </location>
</feature>
<evidence type="ECO:0000313" key="15">
    <source>
        <dbReference type="Proteomes" id="UP000824782"/>
    </source>
</evidence>
<sequence length="327" mass="37375">MNPRNRTLATEFILLGFSNDLKINLVLFVVFMFLYLVSINANCLILCLVLINNNLHIQMYFFLCILSIIDMCMTSAILPRFLVDLISGQRIISLAACKAQFYVLILIGVSECLLLALMAYDRYVAICRPLHYLVLMRWSKCYGMTAIVWILSFVILLPVISGNYFTLCYPNQINHFMCEGVTVLHLSCSDIHSKEVFVFMCCFMIAGLPFFFILASYIRILFSVLKVKSSGRAKAFSTCSSHVMVVVLYYGISIVVYIGPSSKYSADYGKYFSLFSVVICPTLNPLIYCLNNKDVKEAQRNVFYKLQLQFQQVKSLTTDFNIRSFQI</sequence>
<keyword evidence="3 12" id="KW-0716">Sensory transduction</keyword>
<dbReference type="Gene3D" id="1.20.1070.10">
    <property type="entry name" value="Rhodopsin 7-helix transmembrane proteins"/>
    <property type="match status" value="1"/>
</dbReference>
<dbReference type="PANTHER" id="PTHR26453">
    <property type="entry name" value="OLFACTORY RECEPTOR"/>
    <property type="match status" value="1"/>
</dbReference>
<gene>
    <name evidence="14" type="ORF">GDO81_023053</name>
</gene>
<keyword evidence="10 11" id="KW-0807">Transducer</keyword>
<feature type="transmembrane region" description="Helical" evidence="12">
    <location>
        <begin position="196"/>
        <end position="218"/>
    </location>
</feature>
<evidence type="ECO:0000256" key="11">
    <source>
        <dbReference type="RuleBase" id="RU000688"/>
    </source>
</evidence>
<evidence type="ECO:0000259" key="13">
    <source>
        <dbReference type="PROSITE" id="PS50262"/>
    </source>
</evidence>
<dbReference type="GO" id="GO:0004984">
    <property type="term" value="F:olfactory receptor activity"/>
    <property type="evidence" value="ECO:0007669"/>
    <property type="project" value="InterPro"/>
</dbReference>
<dbReference type="FunFam" id="1.20.1070.10:FF:000015">
    <property type="entry name" value="Olfactory receptor"/>
    <property type="match status" value="1"/>
</dbReference>
<dbReference type="InterPro" id="IPR000276">
    <property type="entry name" value="GPCR_Rhodpsn"/>
</dbReference>
<dbReference type="AlphaFoldDB" id="A0AAV6ZSL2"/>
<dbReference type="PRINTS" id="PR00245">
    <property type="entry name" value="OLFACTORYR"/>
</dbReference>
<accession>A0AAV6ZSL2</accession>
<dbReference type="Pfam" id="PF13853">
    <property type="entry name" value="7tm_4"/>
    <property type="match status" value="1"/>
</dbReference>
<evidence type="ECO:0000256" key="8">
    <source>
        <dbReference type="ARBA" id="ARBA00023136"/>
    </source>
</evidence>
<comment type="caution">
    <text evidence="14">The sequence shown here is derived from an EMBL/GenBank/DDBJ whole genome shotgun (WGS) entry which is preliminary data.</text>
</comment>
<feature type="domain" description="G-protein coupled receptors family 1 profile" evidence="13">
    <location>
        <begin position="41"/>
        <end position="288"/>
    </location>
</feature>
<comment type="subcellular location">
    <subcellularLocation>
        <location evidence="1 12">Cell membrane</location>
        <topology evidence="1 12">Multi-pass membrane protein</topology>
    </subcellularLocation>
</comment>
<evidence type="ECO:0000256" key="4">
    <source>
        <dbReference type="ARBA" id="ARBA00022692"/>
    </source>
</evidence>
<keyword evidence="9 11" id="KW-0675">Receptor</keyword>
<evidence type="ECO:0000256" key="1">
    <source>
        <dbReference type="ARBA" id="ARBA00004651"/>
    </source>
</evidence>
<evidence type="ECO:0000256" key="3">
    <source>
        <dbReference type="ARBA" id="ARBA00022606"/>
    </source>
</evidence>
<protein>
    <recommendedName>
        <fullName evidence="12">Olfactory receptor</fullName>
    </recommendedName>
</protein>
<keyword evidence="8 12" id="KW-0472">Membrane</keyword>
<dbReference type="Proteomes" id="UP000824782">
    <property type="component" value="Unassembled WGS sequence"/>
</dbReference>
<evidence type="ECO:0000256" key="9">
    <source>
        <dbReference type="ARBA" id="ARBA00023170"/>
    </source>
</evidence>
<reference evidence="14" key="1">
    <citation type="thesis" date="2020" institute="ProQuest LLC" country="789 East Eisenhower Parkway, Ann Arbor, MI, USA">
        <title>Comparative Genomics and Chromosome Evolution.</title>
        <authorList>
            <person name="Mudd A.B."/>
        </authorList>
    </citation>
    <scope>NUCLEOTIDE SEQUENCE</scope>
    <source>
        <strain evidence="14">237g6f4</strain>
        <tissue evidence="14">Blood</tissue>
    </source>
</reference>
<dbReference type="InterPro" id="IPR017452">
    <property type="entry name" value="GPCR_Rhodpsn_7TM"/>
</dbReference>
<keyword evidence="15" id="KW-1185">Reference proteome</keyword>
<dbReference type="InterPro" id="IPR000725">
    <property type="entry name" value="Olfact_rcpt"/>
</dbReference>
<feature type="transmembrane region" description="Helical" evidence="12">
    <location>
        <begin position="239"/>
        <end position="259"/>
    </location>
</feature>
<feature type="transmembrane region" description="Helical" evidence="12">
    <location>
        <begin position="141"/>
        <end position="160"/>
    </location>
</feature>
<dbReference type="EMBL" id="WNYA01000265">
    <property type="protein sequence ID" value="KAG8549028.1"/>
    <property type="molecule type" value="Genomic_DNA"/>
</dbReference>
<evidence type="ECO:0000256" key="6">
    <source>
        <dbReference type="ARBA" id="ARBA00022989"/>
    </source>
</evidence>
<dbReference type="SUPFAM" id="SSF81321">
    <property type="entry name" value="Family A G protein-coupled receptor-like"/>
    <property type="match status" value="1"/>
</dbReference>
<proteinExistence type="inferred from homology"/>
<evidence type="ECO:0000313" key="14">
    <source>
        <dbReference type="EMBL" id="KAG8549028.1"/>
    </source>
</evidence>
<evidence type="ECO:0000256" key="2">
    <source>
        <dbReference type="ARBA" id="ARBA00022475"/>
    </source>
</evidence>
<feature type="transmembrane region" description="Helical" evidence="12">
    <location>
        <begin position="60"/>
        <end position="81"/>
    </location>
</feature>
<dbReference type="PRINTS" id="PR00237">
    <property type="entry name" value="GPCRRHODOPSN"/>
</dbReference>
<evidence type="ECO:0000256" key="5">
    <source>
        <dbReference type="ARBA" id="ARBA00022725"/>
    </source>
</evidence>